<evidence type="ECO:0000256" key="5">
    <source>
        <dbReference type="ARBA" id="ARBA00023136"/>
    </source>
</evidence>
<keyword evidence="3 6" id="KW-0812">Transmembrane</keyword>
<evidence type="ECO:0000313" key="7">
    <source>
        <dbReference type="Ensembl" id="ENSEBUP00000011994.1"/>
    </source>
</evidence>
<dbReference type="GeneTree" id="ENSGT00950000183147"/>
<keyword evidence="5 6" id="KW-0472">Membrane</keyword>
<evidence type="ECO:0000256" key="6">
    <source>
        <dbReference type="SAM" id="Phobius"/>
    </source>
</evidence>
<dbReference type="AlphaFoldDB" id="A0A8C4WUT4"/>
<dbReference type="Pfam" id="PF04505">
    <property type="entry name" value="CD225"/>
    <property type="match status" value="1"/>
</dbReference>
<dbReference type="Proteomes" id="UP000694388">
    <property type="component" value="Unplaced"/>
</dbReference>
<evidence type="ECO:0000256" key="4">
    <source>
        <dbReference type="ARBA" id="ARBA00022989"/>
    </source>
</evidence>
<protein>
    <submittedName>
        <fullName evidence="7">Synapse differentiation inducing 1-like</fullName>
    </submittedName>
</protein>
<accession>A0A8C4WUT4</accession>
<evidence type="ECO:0000313" key="8">
    <source>
        <dbReference type="Proteomes" id="UP000694388"/>
    </source>
</evidence>
<keyword evidence="8" id="KW-1185">Reference proteome</keyword>
<reference evidence="7" key="2">
    <citation type="submission" date="2025-09" db="UniProtKB">
        <authorList>
            <consortium name="Ensembl"/>
        </authorList>
    </citation>
    <scope>IDENTIFICATION</scope>
</reference>
<comment type="subcellular location">
    <subcellularLocation>
        <location evidence="1">Membrane</location>
    </subcellularLocation>
</comment>
<keyword evidence="4 6" id="KW-1133">Transmembrane helix</keyword>
<evidence type="ECO:0000256" key="2">
    <source>
        <dbReference type="ARBA" id="ARBA00006843"/>
    </source>
</evidence>
<dbReference type="PANTHER" id="PTHR14768">
    <property type="entry name" value="UPF0338 PROTEIN"/>
    <property type="match status" value="1"/>
</dbReference>
<organism evidence="7 8">
    <name type="scientific">Eptatretus burgeri</name>
    <name type="common">Inshore hagfish</name>
    <dbReference type="NCBI Taxonomy" id="7764"/>
    <lineage>
        <taxon>Eukaryota</taxon>
        <taxon>Metazoa</taxon>
        <taxon>Chordata</taxon>
        <taxon>Craniata</taxon>
        <taxon>Vertebrata</taxon>
        <taxon>Cyclostomata</taxon>
        <taxon>Myxini</taxon>
        <taxon>Myxiniformes</taxon>
        <taxon>Myxinidae</taxon>
        <taxon>Eptatretinae</taxon>
        <taxon>Eptatretus</taxon>
    </lineage>
</organism>
<evidence type="ECO:0000256" key="3">
    <source>
        <dbReference type="ARBA" id="ARBA00022692"/>
    </source>
</evidence>
<comment type="similarity">
    <text evidence="2">Belongs to the CD225/Dispanin family.</text>
</comment>
<evidence type="ECO:0000256" key="1">
    <source>
        <dbReference type="ARBA" id="ARBA00004370"/>
    </source>
</evidence>
<dbReference type="Ensembl" id="ENSEBUT00000012570.1">
    <property type="protein sequence ID" value="ENSEBUP00000011994.1"/>
    <property type="gene ID" value="ENSEBUG00000007667.1"/>
</dbReference>
<dbReference type="GO" id="GO:0016020">
    <property type="term" value="C:membrane"/>
    <property type="evidence" value="ECO:0007669"/>
    <property type="project" value="UniProtKB-SubCell"/>
</dbReference>
<reference evidence="7" key="1">
    <citation type="submission" date="2025-08" db="UniProtKB">
        <authorList>
            <consortium name="Ensembl"/>
        </authorList>
    </citation>
    <scope>IDENTIFICATION</scope>
</reference>
<dbReference type="InterPro" id="IPR007593">
    <property type="entry name" value="CD225/Dispanin_fam"/>
</dbReference>
<sequence length="252" mass="27562">MESFSEVQNSVLQDEHLMGFRKNGLVSVYLSSCRGVEGLASSEPRDLYEQFLDPCILQHAVHSYYNQGVQVCTPSLESPALSGRPTDRTLLGFCETTFIEADCWPGSENDVRPVLEKGIKPCERLCGVDSSSGSTNIQTVSYDVQEDGDYHDLESDCSSDTESEDTFFSLPPRDHLGLSVFSMLCCFWPLGIAAFCFSQETSKAIVKGDFLRASTVSRRALFLAVLSITIGTGVYISTAVALVAYLSKNGRG</sequence>
<dbReference type="PANTHER" id="PTHR14768:SF6">
    <property type="match status" value="1"/>
</dbReference>
<feature type="transmembrane region" description="Helical" evidence="6">
    <location>
        <begin position="176"/>
        <end position="199"/>
    </location>
</feature>
<proteinExistence type="inferred from homology"/>
<name>A0A8C4WUT4_EPTBU</name>
<feature type="transmembrane region" description="Helical" evidence="6">
    <location>
        <begin position="220"/>
        <end position="246"/>
    </location>
</feature>